<organism evidence="8 9">
    <name type="scientific">Thomasclavelia cocleata</name>
    <dbReference type="NCBI Taxonomy" id="69824"/>
    <lineage>
        <taxon>Bacteria</taxon>
        <taxon>Bacillati</taxon>
        <taxon>Bacillota</taxon>
        <taxon>Erysipelotrichia</taxon>
        <taxon>Erysipelotrichales</taxon>
        <taxon>Coprobacillaceae</taxon>
        <taxon>Thomasclavelia</taxon>
    </lineage>
</organism>
<keyword evidence="5" id="KW-0804">Transcription</keyword>
<sequence>MAYKILIVDDEKMLTELLSSHLQDCGYETFVAEDAEQAISMLNIYPDLILLDINMPEMDGLVLCKIIRNNVTCPILFLTARITEQDKVNGLQVGGDDYITKPFSLQELTARVAAHLRRDERSKHTPKIVSSQGLIVNLAERKIFYGRWDGI</sequence>
<reference evidence="8 9" key="1">
    <citation type="journal article" date="2020" name="Microbiome">
        <title>Single-cell genomics of uncultured bacteria reveals dietary fiber responders in the mouse gut microbiota.</title>
        <authorList>
            <person name="Chijiiwa R."/>
            <person name="Hosokawa M."/>
            <person name="Kogawa M."/>
            <person name="Nishikawa Y."/>
            <person name="Ide K."/>
            <person name="Sakanashi C."/>
            <person name="Takahashi K."/>
            <person name="Takeyama H."/>
        </authorList>
    </citation>
    <scope>NUCLEOTIDE SEQUENCE [LARGE SCALE GENOMIC DNA]</scope>
    <source>
        <strain evidence="8">IMSAGC_017</strain>
    </source>
</reference>
<dbReference type="SUPFAM" id="SSF52172">
    <property type="entry name" value="CheY-like"/>
    <property type="match status" value="1"/>
</dbReference>
<dbReference type="AlphaFoldDB" id="A0A829ZFN0"/>
<dbReference type="GO" id="GO:0006355">
    <property type="term" value="P:regulation of DNA-templated transcription"/>
    <property type="evidence" value="ECO:0007669"/>
    <property type="project" value="TreeGrafter"/>
</dbReference>
<keyword evidence="1 6" id="KW-0597">Phosphoprotein</keyword>
<dbReference type="PANTHER" id="PTHR48111:SF40">
    <property type="entry name" value="PHOSPHATE REGULON TRANSCRIPTIONAL REGULATORY PROTEIN PHOB"/>
    <property type="match status" value="1"/>
</dbReference>
<evidence type="ECO:0000256" key="5">
    <source>
        <dbReference type="ARBA" id="ARBA00023163"/>
    </source>
</evidence>
<comment type="caution">
    <text evidence="8">The sequence shown here is derived from an EMBL/GenBank/DDBJ whole genome shotgun (WGS) entry which is preliminary data.</text>
</comment>
<evidence type="ECO:0000256" key="2">
    <source>
        <dbReference type="ARBA" id="ARBA00023012"/>
    </source>
</evidence>
<evidence type="ECO:0000256" key="6">
    <source>
        <dbReference type="PROSITE-ProRule" id="PRU00169"/>
    </source>
</evidence>
<evidence type="ECO:0000313" key="9">
    <source>
        <dbReference type="Proteomes" id="UP000490821"/>
    </source>
</evidence>
<dbReference type="InterPro" id="IPR039420">
    <property type="entry name" value="WalR-like"/>
</dbReference>
<dbReference type="InterPro" id="IPR001789">
    <property type="entry name" value="Sig_transdc_resp-reg_receiver"/>
</dbReference>
<dbReference type="GO" id="GO:0032993">
    <property type="term" value="C:protein-DNA complex"/>
    <property type="evidence" value="ECO:0007669"/>
    <property type="project" value="TreeGrafter"/>
</dbReference>
<dbReference type="Gene3D" id="3.40.50.2300">
    <property type="match status" value="1"/>
</dbReference>
<keyword evidence="2" id="KW-0902">Two-component regulatory system</keyword>
<evidence type="ECO:0000259" key="7">
    <source>
        <dbReference type="PROSITE" id="PS50110"/>
    </source>
</evidence>
<dbReference type="InterPro" id="IPR011006">
    <property type="entry name" value="CheY-like_superfamily"/>
</dbReference>
<proteinExistence type="predicted"/>
<feature type="domain" description="Response regulatory" evidence="7">
    <location>
        <begin position="4"/>
        <end position="116"/>
    </location>
</feature>
<keyword evidence="4" id="KW-0238">DNA-binding</keyword>
<keyword evidence="3" id="KW-0805">Transcription regulation</keyword>
<protein>
    <submittedName>
        <fullName evidence="8">Transcriptional regulatory protein WalR</fullName>
    </submittedName>
</protein>
<accession>A0A829ZFN0</accession>
<dbReference type="GO" id="GO:0000156">
    <property type="term" value="F:phosphorelay response regulator activity"/>
    <property type="evidence" value="ECO:0007669"/>
    <property type="project" value="TreeGrafter"/>
</dbReference>
<evidence type="ECO:0000256" key="1">
    <source>
        <dbReference type="ARBA" id="ARBA00022553"/>
    </source>
</evidence>
<gene>
    <name evidence="8" type="primary">walR_2</name>
    <name evidence="8" type="ORF">IMSAGC017_01789</name>
</gene>
<dbReference type="CDD" id="cd17574">
    <property type="entry name" value="REC_OmpR"/>
    <property type="match status" value="1"/>
</dbReference>
<evidence type="ECO:0000256" key="3">
    <source>
        <dbReference type="ARBA" id="ARBA00023015"/>
    </source>
</evidence>
<dbReference type="PANTHER" id="PTHR48111">
    <property type="entry name" value="REGULATOR OF RPOS"/>
    <property type="match status" value="1"/>
</dbReference>
<dbReference type="Pfam" id="PF00072">
    <property type="entry name" value="Response_reg"/>
    <property type="match status" value="1"/>
</dbReference>
<evidence type="ECO:0000256" key="4">
    <source>
        <dbReference type="ARBA" id="ARBA00023125"/>
    </source>
</evidence>
<name>A0A829ZFN0_9FIRM</name>
<dbReference type="GO" id="GO:0000976">
    <property type="term" value="F:transcription cis-regulatory region binding"/>
    <property type="evidence" value="ECO:0007669"/>
    <property type="project" value="TreeGrafter"/>
</dbReference>
<evidence type="ECO:0000313" key="8">
    <source>
        <dbReference type="EMBL" id="GFI41744.1"/>
    </source>
</evidence>
<dbReference type="SMART" id="SM00448">
    <property type="entry name" value="REC"/>
    <property type="match status" value="1"/>
</dbReference>
<dbReference type="FunFam" id="3.40.50.2300:FF:000001">
    <property type="entry name" value="DNA-binding response regulator PhoB"/>
    <property type="match status" value="1"/>
</dbReference>
<dbReference type="Proteomes" id="UP000490821">
    <property type="component" value="Unassembled WGS sequence"/>
</dbReference>
<dbReference type="EMBL" id="BLMI01000220">
    <property type="protein sequence ID" value="GFI41744.1"/>
    <property type="molecule type" value="Genomic_DNA"/>
</dbReference>
<dbReference type="GO" id="GO:0005829">
    <property type="term" value="C:cytosol"/>
    <property type="evidence" value="ECO:0007669"/>
    <property type="project" value="TreeGrafter"/>
</dbReference>
<dbReference type="PROSITE" id="PS50110">
    <property type="entry name" value="RESPONSE_REGULATORY"/>
    <property type="match status" value="1"/>
</dbReference>
<feature type="modified residue" description="4-aspartylphosphate" evidence="6">
    <location>
        <position position="52"/>
    </location>
</feature>